<protein>
    <submittedName>
        <fullName evidence="2">Uncharacterized protein</fullName>
    </submittedName>
</protein>
<feature type="region of interest" description="Disordered" evidence="1">
    <location>
        <begin position="187"/>
        <end position="294"/>
    </location>
</feature>
<evidence type="ECO:0000313" key="3">
    <source>
        <dbReference type="Proteomes" id="UP000770661"/>
    </source>
</evidence>
<feature type="compositionally biased region" description="Polar residues" evidence="1">
    <location>
        <begin position="193"/>
        <end position="220"/>
    </location>
</feature>
<organism evidence="2 3">
    <name type="scientific">Chionoecetes opilio</name>
    <name type="common">Atlantic snow crab</name>
    <name type="synonym">Cancer opilio</name>
    <dbReference type="NCBI Taxonomy" id="41210"/>
    <lineage>
        <taxon>Eukaryota</taxon>
        <taxon>Metazoa</taxon>
        <taxon>Ecdysozoa</taxon>
        <taxon>Arthropoda</taxon>
        <taxon>Crustacea</taxon>
        <taxon>Multicrustacea</taxon>
        <taxon>Malacostraca</taxon>
        <taxon>Eumalacostraca</taxon>
        <taxon>Eucarida</taxon>
        <taxon>Decapoda</taxon>
        <taxon>Pleocyemata</taxon>
        <taxon>Brachyura</taxon>
        <taxon>Eubrachyura</taxon>
        <taxon>Majoidea</taxon>
        <taxon>Majidae</taxon>
        <taxon>Chionoecetes</taxon>
    </lineage>
</organism>
<name>A0A8J4YGN5_CHIOP</name>
<dbReference type="EMBL" id="JACEEZ010009425">
    <property type="protein sequence ID" value="KAG0722529.1"/>
    <property type="molecule type" value="Genomic_DNA"/>
</dbReference>
<dbReference type="Proteomes" id="UP000770661">
    <property type="component" value="Unassembled WGS sequence"/>
</dbReference>
<evidence type="ECO:0000313" key="2">
    <source>
        <dbReference type="EMBL" id="KAG0722529.1"/>
    </source>
</evidence>
<evidence type="ECO:0000256" key="1">
    <source>
        <dbReference type="SAM" id="MobiDB-lite"/>
    </source>
</evidence>
<dbReference type="AlphaFoldDB" id="A0A8J4YGN5"/>
<comment type="caution">
    <text evidence="2">The sequence shown here is derived from an EMBL/GenBank/DDBJ whole genome shotgun (WGS) entry which is preliminary data.</text>
</comment>
<gene>
    <name evidence="2" type="ORF">GWK47_005968</name>
</gene>
<keyword evidence="3" id="KW-1185">Reference proteome</keyword>
<proteinExistence type="predicted"/>
<sequence length="294" mass="31273">MGGRGDGEVLSRVELLEYSGTERQSRARQRSGRVCVQAAGSSARRWAGEEYIWTDILQGTGCLCFSCVIVTLWDGPQECRGHPDVGLVLLVVLLLQPLQDFIKFWRGSVPGLVAQQLQLAAALRHSHAQSPACCVCLMLCLLPQGESVLQVSTQGAGHLDGLDMGLEYQPLLLGDLILQKQDLLLQGDPGAPGSSTAPVPSSARPVTTVTSSARPVTTRNNKPKAATRVGTHTAASPTAADETARQQQLAAHDTRIAAVCGASDPPTDPREGRQTTRAPTADERLVFSPVVVVQ</sequence>
<feature type="compositionally biased region" description="Basic and acidic residues" evidence="1">
    <location>
        <begin position="267"/>
        <end position="285"/>
    </location>
</feature>
<reference evidence="2" key="1">
    <citation type="submission" date="2020-07" db="EMBL/GenBank/DDBJ databases">
        <title>The High-quality genome of the commercially important snow crab, Chionoecetes opilio.</title>
        <authorList>
            <person name="Jeong J.-H."/>
            <person name="Ryu S."/>
        </authorList>
    </citation>
    <scope>NUCLEOTIDE SEQUENCE</scope>
    <source>
        <strain evidence="2">MADBK_172401_WGS</strain>
        <tissue evidence="2">Digestive gland</tissue>
    </source>
</reference>
<accession>A0A8J4YGN5</accession>